<evidence type="ECO:0000313" key="2">
    <source>
        <dbReference type="Proteomes" id="UP000618460"/>
    </source>
</evidence>
<dbReference type="RefSeq" id="WP_117156361.1">
    <property type="nucleotide sequence ID" value="NZ_BMLG01000020.1"/>
</dbReference>
<evidence type="ECO:0000313" key="1">
    <source>
        <dbReference type="EMBL" id="GGM39353.1"/>
    </source>
</evidence>
<dbReference type="Proteomes" id="UP000618460">
    <property type="component" value="Unassembled WGS sequence"/>
</dbReference>
<accession>A0A917TV70</accession>
<dbReference type="EMBL" id="BMLG01000020">
    <property type="protein sequence ID" value="GGM39353.1"/>
    <property type="molecule type" value="Genomic_DNA"/>
</dbReference>
<proteinExistence type="predicted"/>
<reference evidence="1" key="2">
    <citation type="submission" date="2020-09" db="EMBL/GenBank/DDBJ databases">
        <authorList>
            <person name="Sun Q."/>
            <person name="Zhou Y."/>
        </authorList>
    </citation>
    <scope>NUCLEOTIDE SEQUENCE</scope>
    <source>
        <strain evidence="1">CGMCC 1.6333</strain>
    </source>
</reference>
<reference evidence="1" key="1">
    <citation type="journal article" date="2014" name="Int. J. Syst. Evol. Microbiol.">
        <title>Complete genome sequence of Corynebacterium casei LMG S-19264T (=DSM 44701T), isolated from a smear-ripened cheese.</title>
        <authorList>
            <consortium name="US DOE Joint Genome Institute (JGI-PGF)"/>
            <person name="Walter F."/>
            <person name="Albersmeier A."/>
            <person name="Kalinowski J."/>
            <person name="Ruckert C."/>
        </authorList>
    </citation>
    <scope>NUCLEOTIDE SEQUENCE</scope>
    <source>
        <strain evidence="1">CGMCC 1.6333</strain>
    </source>
</reference>
<keyword evidence="2" id="KW-1185">Reference proteome</keyword>
<organism evidence="1 2">
    <name type="scientific">Paraliobacillus quinghaiensis</name>
    <dbReference type="NCBI Taxonomy" id="470815"/>
    <lineage>
        <taxon>Bacteria</taxon>
        <taxon>Bacillati</taxon>
        <taxon>Bacillota</taxon>
        <taxon>Bacilli</taxon>
        <taxon>Bacillales</taxon>
        <taxon>Bacillaceae</taxon>
        <taxon>Paraliobacillus</taxon>
    </lineage>
</organism>
<comment type="caution">
    <text evidence="1">The sequence shown here is derived from an EMBL/GenBank/DDBJ whole genome shotgun (WGS) entry which is preliminary data.</text>
</comment>
<gene>
    <name evidence="1" type="ORF">GCM10011351_26900</name>
</gene>
<name>A0A917TV70_9BACI</name>
<dbReference type="OrthoDB" id="2861256at2"/>
<sequence>MSIMKSQYLKKEITNYNVIPLEVSAMKISNQLYLNIDEIEDFLKYANDSNSNYVYYQYSYYNFEEYIIPKDWYSEYSKEFRTEIRVHNQHIESLDFGSPKSLTLFILQNGTFVGVEIKNHWIENQGIHLAEDTIEFIENKFYCEVKEIIVNKKGQQKKDENQLREIIFIDPEFKLCKNQELRYWYLVELLEKENMKKYDYLVQPPGIPHRGKVKMFMDKTWELFKERKRQYD</sequence>
<protein>
    <submittedName>
        <fullName evidence="1">Uncharacterized protein</fullName>
    </submittedName>
</protein>
<dbReference type="AlphaFoldDB" id="A0A917TV70"/>